<evidence type="ECO:0000256" key="1">
    <source>
        <dbReference type="SAM" id="MobiDB-lite"/>
    </source>
</evidence>
<feature type="region of interest" description="Disordered" evidence="1">
    <location>
        <begin position="115"/>
        <end position="147"/>
    </location>
</feature>
<dbReference type="Proteomes" id="UP000314294">
    <property type="component" value="Unassembled WGS sequence"/>
</dbReference>
<name>A0A4Z2ELT3_9TELE</name>
<keyword evidence="3" id="KW-1185">Reference proteome</keyword>
<dbReference type="AlphaFoldDB" id="A0A4Z2ELT3"/>
<evidence type="ECO:0000313" key="2">
    <source>
        <dbReference type="EMBL" id="TNN29530.1"/>
    </source>
</evidence>
<feature type="compositionally biased region" description="Basic and acidic residues" evidence="1">
    <location>
        <begin position="65"/>
        <end position="82"/>
    </location>
</feature>
<protein>
    <submittedName>
        <fullName evidence="2">Uncharacterized protein</fullName>
    </submittedName>
</protein>
<dbReference type="EMBL" id="SRLO01005535">
    <property type="protein sequence ID" value="TNN29530.1"/>
    <property type="molecule type" value="Genomic_DNA"/>
</dbReference>
<accession>A0A4Z2ELT3</accession>
<reference evidence="2 3" key="1">
    <citation type="submission" date="2019-03" db="EMBL/GenBank/DDBJ databases">
        <title>First draft genome of Liparis tanakae, snailfish: a comprehensive survey of snailfish specific genes.</title>
        <authorList>
            <person name="Kim W."/>
            <person name="Song I."/>
            <person name="Jeong J.-H."/>
            <person name="Kim D."/>
            <person name="Kim S."/>
            <person name="Ryu S."/>
            <person name="Song J.Y."/>
            <person name="Lee S.K."/>
        </authorList>
    </citation>
    <scope>NUCLEOTIDE SEQUENCE [LARGE SCALE GENOMIC DNA]</scope>
    <source>
        <tissue evidence="2">Muscle</tissue>
    </source>
</reference>
<proteinExistence type="predicted"/>
<organism evidence="2 3">
    <name type="scientific">Liparis tanakae</name>
    <name type="common">Tanaka's snailfish</name>
    <dbReference type="NCBI Taxonomy" id="230148"/>
    <lineage>
        <taxon>Eukaryota</taxon>
        <taxon>Metazoa</taxon>
        <taxon>Chordata</taxon>
        <taxon>Craniata</taxon>
        <taxon>Vertebrata</taxon>
        <taxon>Euteleostomi</taxon>
        <taxon>Actinopterygii</taxon>
        <taxon>Neopterygii</taxon>
        <taxon>Teleostei</taxon>
        <taxon>Neoteleostei</taxon>
        <taxon>Acanthomorphata</taxon>
        <taxon>Eupercaria</taxon>
        <taxon>Perciformes</taxon>
        <taxon>Cottioidei</taxon>
        <taxon>Cottales</taxon>
        <taxon>Liparidae</taxon>
        <taxon>Liparis</taxon>
    </lineage>
</organism>
<gene>
    <name evidence="2" type="ORF">EYF80_060321</name>
</gene>
<comment type="caution">
    <text evidence="2">The sequence shown here is derived from an EMBL/GenBank/DDBJ whole genome shotgun (WGS) entry which is preliminary data.</text>
</comment>
<evidence type="ECO:0000313" key="3">
    <source>
        <dbReference type="Proteomes" id="UP000314294"/>
    </source>
</evidence>
<sequence>MFDWRTPVAARHRMNRVMDFPGDSWYGPEGQEGLAFKVIRHQDVVVQDRQHKASARSLALTQGHQADEQGPRSEDGERRQRVEVAAPDARAARLQLGEGVLGLQTQLHEGVAETWQSTQNVRPPGRGRTAGDPQWHNGSQGGSPLESIGKRLTALNTSTLSLWSDLL</sequence>
<feature type="region of interest" description="Disordered" evidence="1">
    <location>
        <begin position="55"/>
        <end position="84"/>
    </location>
</feature>